<comment type="caution">
    <text evidence="2">The sequence shown here is derived from an EMBL/GenBank/DDBJ whole genome shotgun (WGS) entry which is preliminary data.</text>
</comment>
<gene>
    <name evidence="2" type="ORF">TCAL_05134</name>
</gene>
<dbReference type="Proteomes" id="UP000318571">
    <property type="component" value="Chromosome 10"/>
</dbReference>
<keyword evidence="3" id="KW-1185">Reference proteome</keyword>
<protein>
    <recommendedName>
        <fullName evidence="4">Protein sleepless</fullName>
    </recommendedName>
</protein>
<evidence type="ECO:0000313" key="3">
    <source>
        <dbReference type="Proteomes" id="UP000318571"/>
    </source>
</evidence>
<evidence type="ECO:0000256" key="1">
    <source>
        <dbReference type="SAM" id="SignalP"/>
    </source>
</evidence>
<accession>A0A553NCZ8</accession>
<keyword evidence="1" id="KW-0732">Signal</keyword>
<sequence length="127" mass="13278">MKGTGILPLIAFVALTGSRFAESANVTSCYKGVGLLKKTSSCDAGTMSCATVDTPVANTYFCGPDTNKTGCMDVNYAEVANAFNLSTTFKTCYCSTSDCNSFGMNIQPTGLIIPLGFILTLVGINVK</sequence>
<reference evidence="2 3" key="1">
    <citation type="journal article" date="2018" name="Nat. Ecol. Evol.">
        <title>Genomic signatures of mitonuclear coevolution across populations of Tigriopus californicus.</title>
        <authorList>
            <person name="Barreto F.S."/>
            <person name="Watson E.T."/>
            <person name="Lima T.G."/>
            <person name="Willett C.S."/>
            <person name="Edmands S."/>
            <person name="Li W."/>
            <person name="Burton R.S."/>
        </authorList>
    </citation>
    <scope>NUCLEOTIDE SEQUENCE [LARGE SCALE GENOMIC DNA]</scope>
    <source>
        <strain evidence="2 3">San Diego</strain>
    </source>
</reference>
<name>A0A553NCZ8_TIGCA</name>
<evidence type="ECO:0000313" key="2">
    <source>
        <dbReference type="EMBL" id="TRY63229.1"/>
    </source>
</evidence>
<feature type="signal peptide" evidence="1">
    <location>
        <begin position="1"/>
        <end position="23"/>
    </location>
</feature>
<organism evidence="2 3">
    <name type="scientific">Tigriopus californicus</name>
    <name type="common">Marine copepod</name>
    <dbReference type="NCBI Taxonomy" id="6832"/>
    <lineage>
        <taxon>Eukaryota</taxon>
        <taxon>Metazoa</taxon>
        <taxon>Ecdysozoa</taxon>
        <taxon>Arthropoda</taxon>
        <taxon>Crustacea</taxon>
        <taxon>Multicrustacea</taxon>
        <taxon>Hexanauplia</taxon>
        <taxon>Copepoda</taxon>
        <taxon>Harpacticoida</taxon>
        <taxon>Harpacticidae</taxon>
        <taxon>Tigriopus</taxon>
    </lineage>
</organism>
<evidence type="ECO:0008006" key="4">
    <source>
        <dbReference type="Google" id="ProtNLM"/>
    </source>
</evidence>
<dbReference type="EMBL" id="VCGU01000458">
    <property type="protein sequence ID" value="TRY63229.1"/>
    <property type="molecule type" value="Genomic_DNA"/>
</dbReference>
<proteinExistence type="predicted"/>
<feature type="chain" id="PRO_5022119898" description="Protein sleepless" evidence="1">
    <location>
        <begin position="24"/>
        <end position="127"/>
    </location>
</feature>
<dbReference type="AlphaFoldDB" id="A0A553NCZ8"/>